<sequence length="50" mass="5719">MAPVDKEMQEEIKKGVSLSKIDDAETKAREEEKQKRMEELEKVKAAIGDK</sequence>
<reference evidence="2" key="1">
    <citation type="journal article" date="2015" name="Nature">
        <title>Complex archaea that bridge the gap between prokaryotes and eukaryotes.</title>
        <authorList>
            <person name="Spang A."/>
            <person name="Saw J.H."/>
            <person name="Jorgensen S.L."/>
            <person name="Zaremba-Niedzwiedzka K."/>
            <person name="Martijn J."/>
            <person name="Lind A.E."/>
            <person name="van Eijk R."/>
            <person name="Schleper C."/>
            <person name="Guy L."/>
            <person name="Ettema T.J."/>
        </authorList>
    </citation>
    <scope>NUCLEOTIDE SEQUENCE</scope>
</reference>
<dbReference type="EMBL" id="LAZR01002014">
    <property type="protein sequence ID" value="KKN35758.1"/>
    <property type="molecule type" value="Genomic_DNA"/>
</dbReference>
<evidence type="ECO:0000256" key="1">
    <source>
        <dbReference type="SAM" id="MobiDB-lite"/>
    </source>
</evidence>
<gene>
    <name evidence="2" type="ORF">LCGC14_0780380</name>
</gene>
<accession>A0A0F9T2Q4</accession>
<name>A0A0F9T2Q4_9ZZZZ</name>
<protein>
    <submittedName>
        <fullName evidence="2">Uncharacterized protein</fullName>
    </submittedName>
</protein>
<proteinExistence type="predicted"/>
<dbReference type="AlphaFoldDB" id="A0A0F9T2Q4"/>
<organism evidence="2">
    <name type="scientific">marine sediment metagenome</name>
    <dbReference type="NCBI Taxonomy" id="412755"/>
    <lineage>
        <taxon>unclassified sequences</taxon>
        <taxon>metagenomes</taxon>
        <taxon>ecological metagenomes</taxon>
    </lineage>
</organism>
<evidence type="ECO:0000313" key="2">
    <source>
        <dbReference type="EMBL" id="KKN35758.1"/>
    </source>
</evidence>
<feature type="region of interest" description="Disordered" evidence="1">
    <location>
        <begin position="1"/>
        <end position="50"/>
    </location>
</feature>
<comment type="caution">
    <text evidence="2">The sequence shown here is derived from an EMBL/GenBank/DDBJ whole genome shotgun (WGS) entry which is preliminary data.</text>
</comment>